<evidence type="ECO:0000313" key="2">
    <source>
        <dbReference type="EMBL" id="KAF2160724.1"/>
    </source>
</evidence>
<dbReference type="RefSeq" id="XP_033661613.1">
    <property type="nucleotide sequence ID" value="XM_033818650.1"/>
</dbReference>
<feature type="region of interest" description="Disordered" evidence="1">
    <location>
        <begin position="405"/>
        <end position="428"/>
    </location>
</feature>
<dbReference type="Gene3D" id="3.90.228.10">
    <property type="match status" value="1"/>
</dbReference>
<dbReference type="GeneID" id="54571922"/>
<dbReference type="SUPFAM" id="SSF56399">
    <property type="entry name" value="ADP-ribosylation"/>
    <property type="match status" value="1"/>
</dbReference>
<dbReference type="OrthoDB" id="10256774at2759"/>
<proteinExistence type="predicted"/>
<dbReference type="Proteomes" id="UP000799537">
    <property type="component" value="Unassembled WGS sequence"/>
</dbReference>
<gene>
    <name evidence="2" type="ORF">M409DRAFT_70256</name>
</gene>
<dbReference type="AlphaFoldDB" id="A0A6A6C111"/>
<dbReference type="EMBL" id="ML993624">
    <property type="protein sequence ID" value="KAF2160724.1"/>
    <property type="molecule type" value="Genomic_DNA"/>
</dbReference>
<sequence>MLVISDHQQPQDSSSFQDRAALVADTLNVLLQTHLPSDINWTVSQTRWRFQLTNLSVELSDESSKGIVVTASSDVIPRKRLDPLRQELRAILGRALESSWSTIGFGVLLLQLTEEASCHLLDFRNALESSKKPDPMTNGWDSSAHDVSGILTNPYGVNLNTVDDTARHVLGQSISDILSDIPDDLRVLHVEPVFRPDLVDRFLKRQQKMKEELMDLPKEKLRSCVGRSAIPGRNSANSAERMAEYLVRPHVTFHGAEREVMSPIIRYGFLLPGSKIGDTGESLSMRFVNAWFGKGIYSSPSLDFAADYGEFDYKDSSVSGWRKGADIPGMRVLVCATLMGLLLEVSRDEVEDQAGLDNSHANSHVSPDGMEYVVFDPAQIIPCYVLHIDFGTEFAKELFNSTNSTAPKKTMSSRVDTDFGDTDNSPGAKVAKKEALKAQAMKWLPHGFGTATGTNFVVEDIADISDDDDEEFGEFQAMRGEQESEYHSWQTREADETTSWFDEYQTVRSSNKDVRVGRGR</sequence>
<evidence type="ECO:0000256" key="1">
    <source>
        <dbReference type="SAM" id="MobiDB-lite"/>
    </source>
</evidence>
<reference evidence="2" key="1">
    <citation type="journal article" date="2020" name="Stud. Mycol.">
        <title>101 Dothideomycetes genomes: a test case for predicting lifestyles and emergence of pathogens.</title>
        <authorList>
            <person name="Haridas S."/>
            <person name="Albert R."/>
            <person name="Binder M."/>
            <person name="Bloem J."/>
            <person name="Labutti K."/>
            <person name="Salamov A."/>
            <person name="Andreopoulos B."/>
            <person name="Baker S."/>
            <person name="Barry K."/>
            <person name="Bills G."/>
            <person name="Bluhm B."/>
            <person name="Cannon C."/>
            <person name="Castanera R."/>
            <person name="Culley D."/>
            <person name="Daum C."/>
            <person name="Ezra D."/>
            <person name="Gonzalez J."/>
            <person name="Henrissat B."/>
            <person name="Kuo A."/>
            <person name="Liang C."/>
            <person name="Lipzen A."/>
            <person name="Lutzoni F."/>
            <person name="Magnuson J."/>
            <person name="Mondo S."/>
            <person name="Nolan M."/>
            <person name="Ohm R."/>
            <person name="Pangilinan J."/>
            <person name="Park H.-J."/>
            <person name="Ramirez L."/>
            <person name="Alfaro M."/>
            <person name="Sun H."/>
            <person name="Tritt A."/>
            <person name="Yoshinaga Y."/>
            <person name="Zwiers L.-H."/>
            <person name="Turgeon B."/>
            <person name="Goodwin S."/>
            <person name="Spatafora J."/>
            <person name="Crous P."/>
            <person name="Grigoriev I."/>
        </authorList>
    </citation>
    <scope>NUCLEOTIDE SEQUENCE</scope>
    <source>
        <strain evidence="2">ATCC 36951</strain>
    </source>
</reference>
<protein>
    <recommendedName>
        <fullName evidence="4">PARP catalytic domain-containing protein</fullName>
    </recommendedName>
</protein>
<evidence type="ECO:0000313" key="3">
    <source>
        <dbReference type="Proteomes" id="UP000799537"/>
    </source>
</evidence>
<name>A0A6A6C111_ZASCE</name>
<feature type="compositionally biased region" description="Polar residues" evidence="1">
    <location>
        <begin position="405"/>
        <end position="414"/>
    </location>
</feature>
<organism evidence="2 3">
    <name type="scientific">Zasmidium cellare ATCC 36951</name>
    <dbReference type="NCBI Taxonomy" id="1080233"/>
    <lineage>
        <taxon>Eukaryota</taxon>
        <taxon>Fungi</taxon>
        <taxon>Dikarya</taxon>
        <taxon>Ascomycota</taxon>
        <taxon>Pezizomycotina</taxon>
        <taxon>Dothideomycetes</taxon>
        <taxon>Dothideomycetidae</taxon>
        <taxon>Mycosphaerellales</taxon>
        <taxon>Mycosphaerellaceae</taxon>
        <taxon>Zasmidium</taxon>
    </lineage>
</organism>
<keyword evidence="3" id="KW-1185">Reference proteome</keyword>
<accession>A0A6A6C111</accession>
<evidence type="ECO:0008006" key="4">
    <source>
        <dbReference type="Google" id="ProtNLM"/>
    </source>
</evidence>